<evidence type="ECO:0000313" key="6">
    <source>
        <dbReference type="EMBL" id="KUF39488.1"/>
    </source>
</evidence>
<organism evidence="6 7">
    <name type="scientific">Comamonas kerstersii</name>
    <dbReference type="NCBI Taxonomy" id="225992"/>
    <lineage>
        <taxon>Bacteria</taxon>
        <taxon>Pseudomonadati</taxon>
        <taxon>Pseudomonadota</taxon>
        <taxon>Betaproteobacteria</taxon>
        <taxon>Burkholderiales</taxon>
        <taxon>Comamonadaceae</taxon>
        <taxon>Comamonas</taxon>
    </lineage>
</organism>
<proteinExistence type="predicted"/>
<protein>
    <submittedName>
        <fullName evidence="6">Uncharacterized protein</fullName>
    </submittedName>
</protein>
<dbReference type="STRING" id="225992.B5M06_16295"/>
<dbReference type="RefSeq" id="WP_054066053.1">
    <property type="nucleotide sequence ID" value="NZ_CAUCIF010000008.1"/>
</dbReference>
<dbReference type="Proteomes" id="UP000053300">
    <property type="component" value="Unassembled WGS sequence"/>
</dbReference>
<dbReference type="EMBL" id="LPXH01000036">
    <property type="protein sequence ID" value="KUF39488.1"/>
    <property type="molecule type" value="Genomic_DNA"/>
</dbReference>
<evidence type="ECO:0000256" key="3">
    <source>
        <dbReference type="SAM" id="MobiDB-lite"/>
    </source>
</evidence>
<dbReference type="GO" id="GO:0016020">
    <property type="term" value="C:membrane"/>
    <property type="evidence" value="ECO:0007669"/>
    <property type="project" value="UniProtKB-SubCell"/>
</dbReference>
<dbReference type="OrthoDB" id="8909257at2"/>
<keyword evidence="4" id="KW-0732">Signal</keyword>
<name>A0A0W7YWP6_9BURK</name>
<reference evidence="5 8" key="2">
    <citation type="submission" date="2017-03" db="EMBL/GenBank/DDBJ databases">
        <title>Rapid Whole Genome Sequencing of Comamonas kerstersii Causing Continuous ambulatory Peritoneal Dialysis-Associated Peritonitis.</title>
        <authorList>
            <person name="Zheng B."/>
        </authorList>
    </citation>
    <scope>NUCLEOTIDE SEQUENCE [LARGE SCALE GENOMIC DNA]</scope>
    <source>
        <strain evidence="5 8">8943</strain>
    </source>
</reference>
<accession>A0A1V3TRD8</accession>
<dbReference type="InterPro" id="IPR051407">
    <property type="entry name" value="Bact_OM_lipoprot/Surf_antigen"/>
</dbReference>
<evidence type="ECO:0000313" key="7">
    <source>
        <dbReference type="Proteomes" id="UP000053300"/>
    </source>
</evidence>
<feature type="region of interest" description="Disordered" evidence="3">
    <location>
        <begin position="223"/>
        <end position="270"/>
    </location>
</feature>
<comment type="subcellular location">
    <subcellularLocation>
        <location evidence="1">Membrane</location>
    </subcellularLocation>
</comment>
<accession>A0A1V0BI18</accession>
<evidence type="ECO:0000256" key="2">
    <source>
        <dbReference type="ARBA" id="ARBA00023136"/>
    </source>
</evidence>
<sequence length="270" mass="28258">MGSKHWIGAAMAAGLACNLAWAQEQVRARVISAVPVMQQVAVPQQLCDNDEVYTGQRVTGTGAVVGAVIGGLAGNALGHGSRHGPHGYYQPSTRGPSTVVGAVAGGLIGNSIESANGQPNYETVRRCTNTTRYENHTVGYDVSYEYAGQRYHTQLDYDPGPWLDVTVQPKGSYSSSSASTGISYTGPGGVYQSAPAGVTVTTNSIEYMPPPVPIVIGVNAGGYAPPPPGYRPPPPPPGYFPPPAYGQRPPPPPGWRPPPPSGPHSPPHWR</sequence>
<dbReference type="KEGG" id="cke:B5M06_16295"/>
<dbReference type="GeneID" id="83040866"/>
<keyword evidence="2" id="KW-0472">Membrane</keyword>
<dbReference type="AlphaFoldDB" id="A0A0W7YWP6"/>
<dbReference type="EMBL" id="CP020121">
    <property type="protein sequence ID" value="AQZ99568.1"/>
    <property type="molecule type" value="Genomic_DNA"/>
</dbReference>
<feature type="compositionally biased region" description="Pro residues" evidence="3">
    <location>
        <begin position="224"/>
        <end position="270"/>
    </location>
</feature>
<gene>
    <name evidence="6" type="ORF">AS359_06650</name>
    <name evidence="5" type="ORF">B5M06_16295</name>
</gene>
<evidence type="ECO:0000313" key="8">
    <source>
        <dbReference type="Proteomes" id="UP000242792"/>
    </source>
</evidence>
<reference evidence="6 7" key="1">
    <citation type="submission" date="2015-12" db="EMBL/GenBank/DDBJ databases">
        <title>Complete genome sequence of a multi-drug resistant strain Acidovorax sp. 12322-1.</title>
        <authorList>
            <person name="Ming D."/>
            <person name="Wang M."/>
            <person name="Hu S."/>
            <person name="Zhou Y."/>
            <person name="Jiang T."/>
        </authorList>
    </citation>
    <scope>NUCLEOTIDE SEQUENCE [LARGE SCALE GENOMIC DNA]</scope>
    <source>
        <strain evidence="6 7">12322-1</strain>
    </source>
</reference>
<feature type="chain" id="PRO_5036003222" evidence="4">
    <location>
        <begin position="23"/>
        <end position="270"/>
    </location>
</feature>
<dbReference type="PROSITE" id="PS51257">
    <property type="entry name" value="PROKAR_LIPOPROTEIN"/>
    <property type="match status" value="1"/>
</dbReference>
<dbReference type="Proteomes" id="UP000242792">
    <property type="component" value="Chromosome"/>
</dbReference>
<dbReference type="PANTHER" id="PTHR35603:SF2">
    <property type="entry name" value="OUTER MEMBRANE LIPOPROTEIN"/>
    <property type="match status" value="1"/>
</dbReference>
<accession>A0A0W7YWP6</accession>
<keyword evidence="7" id="KW-1185">Reference proteome</keyword>
<evidence type="ECO:0000256" key="4">
    <source>
        <dbReference type="SAM" id="SignalP"/>
    </source>
</evidence>
<dbReference type="PANTHER" id="PTHR35603">
    <property type="match status" value="1"/>
</dbReference>
<feature type="signal peptide" evidence="4">
    <location>
        <begin position="1"/>
        <end position="22"/>
    </location>
</feature>
<evidence type="ECO:0000313" key="5">
    <source>
        <dbReference type="EMBL" id="AQZ99568.1"/>
    </source>
</evidence>
<evidence type="ECO:0000256" key="1">
    <source>
        <dbReference type="ARBA" id="ARBA00004370"/>
    </source>
</evidence>